<evidence type="ECO:0000256" key="1">
    <source>
        <dbReference type="SAM" id="SignalP"/>
    </source>
</evidence>
<reference evidence="3" key="1">
    <citation type="submission" date="2022-04" db="EMBL/GenBank/DDBJ databases">
        <title>Consumption of N2O by Flavobacterium azooxidireducens sp. nov. isolated from Decomposing Leaf Litter of Phragmites australis (Cav.).</title>
        <authorList>
            <person name="Behrendt U."/>
            <person name="Spanner T."/>
            <person name="Augustin J."/>
            <person name="Horn M.A."/>
            <person name="Kolb S."/>
            <person name="Ulrich A."/>
        </authorList>
    </citation>
    <scope>NUCLEOTIDE SEQUENCE</scope>
    <source>
        <strain evidence="3">IGB 4-14</strain>
    </source>
</reference>
<dbReference type="PANTHER" id="PTHR10900:SF77">
    <property type="entry name" value="FI19380P1"/>
    <property type="match status" value="1"/>
</dbReference>
<keyword evidence="4" id="KW-1185">Reference proteome</keyword>
<dbReference type="Gene3D" id="2.30.180.10">
    <property type="entry name" value="FAS1 domain"/>
    <property type="match status" value="2"/>
</dbReference>
<accession>A0ABY4KFE3</accession>
<feature type="chain" id="PRO_5046918704" evidence="1">
    <location>
        <begin position="24"/>
        <end position="329"/>
    </location>
</feature>
<sequence>MKNGNFFKSVLFAFLAITTFSCSDDDDAGAPQSNTIAAIASRTPNLSILVQALDRVDLVAAVDGTTQLTVFAPTNTAFQNYLTANGLTSLDQVSDADLTQLLLNHVVAGGVQSSQLSTGYGVKTLATYNGGADRNLNLYVNTTSGVRLNGVSSVVTPNIIASNGVVHVVDAVIGLPTVVTFAQADPTFDLLEAALTREGNTTNFPAALSAAGPFTVFAPTNDAFTALLTELGGIGLADIPEPTLDAVLKYHVATGAFGNVLSSGLTPNGTTNVPTLFGASPTINITLPGTGGNIANVTDGVGRASGIVAVDVQAANGVIHVLNRVLLPN</sequence>
<dbReference type="RefSeq" id="WP_248434739.1">
    <property type="nucleotide sequence ID" value="NZ_CP096205.1"/>
</dbReference>
<dbReference type="InterPro" id="IPR050904">
    <property type="entry name" value="Adhesion/Biosynth-related"/>
</dbReference>
<dbReference type="PROSITE" id="PS50213">
    <property type="entry name" value="FAS1"/>
    <property type="match status" value="2"/>
</dbReference>
<dbReference type="PROSITE" id="PS51257">
    <property type="entry name" value="PROKAR_LIPOPROTEIN"/>
    <property type="match status" value="1"/>
</dbReference>
<dbReference type="SUPFAM" id="SSF82153">
    <property type="entry name" value="FAS1 domain"/>
    <property type="match status" value="2"/>
</dbReference>
<feature type="signal peptide" evidence="1">
    <location>
        <begin position="1"/>
        <end position="23"/>
    </location>
</feature>
<gene>
    <name evidence="3" type="ORF">M0M57_01535</name>
</gene>
<evidence type="ECO:0000313" key="4">
    <source>
        <dbReference type="Proteomes" id="UP000830583"/>
    </source>
</evidence>
<organism evidence="3 4">
    <name type="scientific">Flavobacterium azooxidireducens</name>
    <dbReference type="NCBI Taxonomy" id="1871076"/>
    <lineage>
        <taxon>Bacteria</taxon>
        <taxon>Pseudomonadati</taxon>
        <taxon>Bacteroidota</taxon>
        <taxon>Flavobacteriia</taxon>
        <taxon>Flavobacteriales</taxon>
        <taxon>Flavobacteriaceae</taxon>
        <taxon>Flavobacterium</taxon>
    </lineage>
</organism>
<evidence type="ECO:0000313" key="3">
    <source>
        <dbReference type="EMBL" id="UPQ79532.1"/>
    </source>
</evidence>
<dbReference type="PANTHER" id="PTHR10900">
    <property type="entry name" value="PERIOSTIN-RELATED"/>
    <property type="match status" value="1"/>
</dbReference>
<dbReference type="Pfam" id="PF02469">
    <property type="entry name" value="Fasciclin"/>
    <property type="match status" value="2"/>
</dbReference>
<dbReference type="Proteomes" id="UP000830583">
    <property type="component" value="Chromosome"/>
</dbReference>
<feature type="domain" description="FAS1" evidence="2">
    <location>
        <begin position="33"/>
        <end position="173"/>
    </location>
</feature>
<evidence type="ECO:0000259" key="2">
    <source>
        <dbReference type="PROSITE" id="PS50213"/>
    </source>
</evidence>
<dbReference type="InterPro" id="IPR000782">
    <property type="entry name" value="FAS1_domain"/>
</dbReference>
<dbReference type="InterPro" id="IPR036378">
    <property type="entry name" value="FAS1_dom_sf"/>
</dbReference>
<dbReference type="SMART" id="SM00554">
    <property type="entry name" value="FAS1"/>
    <property type="match status" value="2"/>
</dbReference>
<proteinExistence type="predicted"/>
<keyword evidence="1" id="KW-0732">Signal</keyword>
<feature type="domain" description="FAS1" evidence="2">
    <location>
        <begin position="175"/>
        <end position="326"/>
    </location>
</feature>
<protein>
    <submittedName>
        <fullName evidence="3">Fasciclin domain-containing protein</fullName>
    </submittedName>
</protein>
<dbReference type="EMBL" id="CP096205">
    <property type="protein sequence ID" value="UPQ79532.1"/>
    <property type="molecule type" value="Genomic_DNA"/>
</dbReference>
<name>A0ABY4KFE3_9FLAO</name>